<comment type="caution">
    <text evidence="3">The sequence shown here is derived from an EMBL/GenBank/DDBJ whole genome shotgun (WGS) entry which is preliminary data.</text>
</comment>
<organism evidence="3 4">
    <name type="scientific">Lithohypha guttulata</name>
    <dbReference type="NCBI Taxonomy" id="1690604"/>
    <lineage>
        <taxon>Eukaryota</taxon>
        <taxon>Fungi</taxon>
        <taxon>Dikarya</taxon>
        <taxon>Ascomycota</taxon>
        <taxon>Pezizomycotina</taxon>
        <taxon>Eurotiomycetes</taxon>
        <taxon>Chaetothyriomycetidae</taxon>
        <taxon>Chaetothyriales</taxon>
        <taxon>Trichomeriaceae</taxon>
        <taxon>Lithohypha</taxon>
    </lineage>
</organism>
<keyword evidence="4" id="KW-1185">Reference proteome</keyword>
<keyword evidence="2" id="KW-1133">Transmembrane helix</keyword>
<gene>
    <name evidence="3" type="ORF">LTR05_005637</name>
</gene>
<evidence type="ECO:0000313" key="3">
    <source>
        <dbReference type="EMBL" id="KAK5084559.1"/>
    </source>
</evidence>
<accession>A0AAN7SY39</accession>
<evidence type="ECO:0000313" key="4">
    <source>
        <dbReference type="Proteomes" id="UP001309876"/>
    </source>
</evidence>
<proteinExistence type="predicted"/>
<feature type="transmembrane region" description="Helical" evidence="2">
    <location>
        <begin position="12"/>
        <end position="35"/>
    </location>
</feature>
<sequence length="298" mass="32834">MANTREVHGPKIAPPVVIVICIAGAVVLVILIAALSRLCRGVRADADEDQDNKAWNPNKRNPDQDKYMEGVRWRTNAEIWQTAYNEDYRRGWYRDFIEERRTQRNVGWTSVGLDSSSGGGTVHPHHASNPAVCAVELWTNIQEQGGEVSAEEFLTYANDNPYQDLLDKRSKETSQGSNLPTRSSPIRNPPVIRLDNVESAVVQGHTDKGYASPGDEHIVNDESRGVVGTHLPSNSLYALRQSRMLRSSSVYSGDALLPSSHLHLVHSSSKYALGHPAGPKDAQTDNGAGPEHNSQREV</sequence>
<reference evidence="3 4" key="1">
    <citation type="submission" date="2023-08" db="EMBL/GenBank/DDBJ databases">
        <title>Black Yeasts Isolated from many extreme environments.</title>
        <authorList>
            <person name="Coleine C."/>
            <person name="Stajich J.E."/>
            <person name="Selbmann L."/>
        </authorList>
    </citation>
    <scope>NUCLEOTIDE SEQUENCE [LARGE SCALE GENOMIC DNA]</scope>
    <source>
        <strain evidence="3 4">CCFEE 5910</strain>
    </source>
</reference>
<feature type="region of interest" description="Disordered" evidence="1">
    <location>
        <begin position="271"/>
        <end position="298"/>
    </location>
</feature>
<keyword evidence="2" id="KW-0472">Membrane</keyword>
<feature type="region of interest" description="Disordered" evidence="1">
    <location>
        <begin position="169"/>
        <end position="189"/>
    </location>
</feature>
<name>A0AAN7SY39_9EURO</name>
<keyword evidence="2" id="KW-0812">Transmembrane</keyword>
<evidence type="ECO:0000256" key="2">
    <source>
        <dbReference type="SAM" id="Phobius"/>
    </source>
</evidence>
<evidence type="ECO:0000256" key="1">
    <source>
        <dbReference type="SAM" id="MobiDB-lite"/>
    </source>
</evidence>
<dbReference type="EMBL" id="JAVRRJ010000005">
    <property type="protein sequence ID" value="KAK5084559.1"/>
    <property type="molecule type" value="Genomic_DNA"/>
</dbReference>
<dbReference type="AlphaFoldDB" id="A0AAN7SY39"/>
<protein>
    <submittedName>
        <fullName evidence="3">Uncharacterized protein</fullName>
    </submittedName>
</protein>
<feature type="compositionally biased region" description="Polar residues" evidence="1">
    <location>
        <begin position="173"/>
        <end position="186"/>
    </location>
</feature>
<dbReference type="Proteomes" id="UP001309876">
    <property type="component" value="Unassembled WGS sequence"/>
</dbReference>